<dbReference type="AlphaFoldDB" id="A0AAV7VHB0"/>
<evidence type="ECO:0000313" key="1">
    <source>
        <dbReference type="EMBL" id="KAJ1200050.1"/>
    </source>
</evidence>
<comment type="caution">
    <text evidence="1">The sequence shown here is derived from an EMBL/GenBank/DDBJ whole genome shotgun (WGS) entry which is preliminary data.</text>
</comment>
<accession>A0AAV7VHB0</accession>
<gene>
    <name evidence="1" type="ORF">NDU88_003878</name>
</gene>
<reference evidence="1" key="1">
    <citation type="journal article" date="2022" name="bioRxiv">
        <title>Sequencing and chromosome-scale assembly of the giantPleurodeles waltlgenome.</title>
        <authorList>
            <person name="Brown T."/>
            <person name="Elewa A."/>
            <person name="Iarovenko S."/>
            <person name="Subramanian E."/>
            <person name="Araus A.J."/>
            <person name="Petzold A."/>
            <person name="Susuki M."/>
            <person name="Suzuki K.-i.T."/>
            <person name="Hayashi T."/>
            <person name="Toyoda A."/>
            <person name="Oliveira C."/>
            <person name="Osipova E."/>
            <person name="Leigh N.D."/>
            <person name="Simon A."/>
            <person name="Yun M.H."/>
        </authorList>
    </citation>
    <scope>NUCLEOTIDE SEQUENCE</scope>
    <source>
        <strain evidence="1">20211129_DDA</strain>
        <tissue evidence="1">Liver</tissue>
    </source>
</reference>
<evidence type="ECO:0000313" key="2">
    <source>
        <dbReference type="Proteomes" id="UP001066276"/>
    </source>
</evidence>
<sequence>MIETVSPFSLSIADLGVLSPFLRSETRQRRARPLEKRVTSGSVAFYEAPTASCAFMRDAGFGGNARFTVFFTIVSLVVEVALDNL</sequence>
<keyword evidence="2" id="KW-1185">Reference proteome</keyword>
<dbReference type="EMBL" id="JANPWB010000003">
    <property type="protein sequence ID" value="KAJ1200050.1"/>
    <property type="molecule type" value="Genomic_DNA"/>
</dbReference>
<dbReference type="Proteomes" id="UP001066276">
    <property type="component" value="Chromosome 2_1"/>
</dbReference>
<organism evidence="1 2">
    <name type="scientific">Pleurodeles waltl</name>
    <name type="common">Iberian ribbed newt</name>
    <dbReference type="NCBI Taxonomy" id="8319"/>
    <lineage>
        <taxon>Eukaryota</taxon>
        <taxon>Metazoa</taxon>
        <taxon>Chordata</taxon>
        <taxon>Craniata</taxon>
        <taxon>Vertebrata</taxon>
        <taxon>Euteleostomi</taxon>
        <taxon>Amphibia</taxon>
        <taxon>Batrachia</taxon>
        <taxon>Caudata</taxon>
        <taxon>Salamandroidea</taxon>
        <taxon>Salamandridae</taxon>
        <taxon>Pleurodelinae</taxon>
        <taxon>Pleurodeles</taxon>
    </lineage>
</organism>
<proteinExistence type="predicted"/>
<name>A0AAV7VHB0_PLEWA</name>
<protein>
    <submittedName>
        <fullName evidence="1">Uncharacterized protein</fullName>
    </submittedName>
</protein>